<dbReference type="GO" id="GO:0032259">
    <property type="term" value="P:methylation"/>
    <property type="evidence" value="ECO:0007669"/>
    <property type="project" value="UniProtKB-KW"/>
</dbReference>
<protein>
    <recommendedName>
        <fullName evidence="2">site-specific DNA-methyltransferase (adenine-specific)</fullName>
        <ecNumber evidence="2">2.1.1.72</ecNumber>
    </recommendedName>
</protein>
<dbReference type="InterPro" id="IPR050953">
    <property type="entry name" value="N4_N6_ade-DNA_methylase"/>
</dbReference>
<evidence type="ECO:0000313" key="8">
    <source>
        <dbReference type="EMBL" id="KRK81247.1"/>
    </source>
</evidence>
<dbReference type="Pfam" id="PF07669">
    <property type="entry name" value="Eco57I"/>
    <property type="match status" value="1"/>
</dbReference>
<dbReference type="InterPro" id="IPR029063">
    <property type="entry name" value="SAM-dependent_MTases_sf"/>
</dbReference>
<evidence type="ECO:0000259" key="7">
    <source>
        <dbReference type="Pfam" id="PF07669"/>
    </source>
</evidence>
<comment type="similarity">
    <text evidence="1">Belongs to the N(4)/N(6)-methyltransferase family.</text>
</comment>
<keyword evidence="5" id="KW-0949">S-adenosyl-L-methionine</keyword>
<name>A0A0R1KCC1_9LACO</name>
<dbReference type="STRING" id="1423775.FD03_GL000839"/>
<proteinExistence type="inferred from homology"/>
<dbReference type="PATRIC" id="fig|1423775.4.peg.859"/>
<dbReference type="InterPro" id="IPR011639">
    <property type="entry name" value="MethylTrfase_TaqI-like_dom"/>
</dbReference>
<dbReference type="CDD" id="cd02440">
    <property type="entry name" value="AdoMet_MTases"/>
    <property type="match status" value="1"/>
</dbReference>
<gene>
    <name evidence="8" type="ORF">FD03_GL000839</name>
</gene>
<accession>A0A0R1KCC1</accession>
<dbReference type="Gene3D" id="3.40.50.150">
    <property type="entry name" value="Vaccinia Virus protein VP39"/>
    <property type="match status" value="1"/>
</dbReference>
<keyword evidence="3" id="KW-0489">Methyltransferase</keyword>
<organism evidence="8 9">
    <name type="scientific">Companilactobacillus nodensis DSM 19682 = JCM 14932 = NBRC 107160</name>
    <dbReference type="NCBI Taxonomy" id="1423775"/>
    <lineage>
        <taxon>Bacteria</taxon>
        <taxon>Bacillati</taxon>
        <taxon>Bacillota</taxon>
        <taxon>Bacilli</taxon>
        <taxon>Lactobacillales</taxon>
        <taxon>Lactobacillaceae</taxon>
        <taxon>Companilactobacillus</taxon>
    </lineage>
</organism>
<dbReference type="SUPFAM" id="SSF53335">
    <property type="entry name" value="S-adenosyl-L-methionine-dependent methyltransferases"/>
    <property type="match status" value="1"/>
</dbReference>
<dbReference type="InterPro" id="IPR002052">
    <property type="entry name" value="DNA_methylase_N6_adenine_CS"/>
</dbReference>
<keyword evidence="4" id="KW-0808">Transferase</keyword>
<dbReference type="PROSITE" id="PS00092">
    <property type="entry name" value="N6_MTASE"/>
    <property type="match status" value="1"/>
</dbReference>
<dbReference type="Proteomes" id="UP000051248">
    <property type="component" value="Unassembled WGS sequence"/>
</dbReference>
<dbReference type="GO" id="GO:0009007">
    <property type="term" value="F:site-specific DNA-methyltransferase (adenine-specific) activity"/>
    <property type="evidence" value="ECO:0007669"/>
    <property type="project" value="UniProtKB-EC"/>
</dbReference>
<feature type="domain" description="Type II methyltransferase M.TaqI-like" evidence="7">
    <location>
        <begin position="138"/>
        <end position="242"/>
    </location>
</feature>
<reference evidence="8 9" key="1">
    <citation type="journal article" date="2015" name="Genome Announc.">
        <title>Expanding the biotechnology potential of lactobacilli through comparative genomics of 213 strains and associated genera.</title>
        <authorList>
            <person name="Sun Z."/>
            <person name="Harris H.M."/>
            <person name="McCann A."/>
            <person name="Guo C."/>
            <person name="Argimon S."/>
            <person name="Zhang W."/>
            <person name="Yang X."/>
            <person name="Jeffery I.B."/>
            <person name="Cooney J.C."/>
            <person name="Kagawa T.F."/>
            <person name="Liu W."/>
            <person name="Song Y."/>
            <person name="Salvetti E."/>
            <person name="Wrobel A."/>
            <person name="Rasinkangas P."/>
            <person name="Parkhill J."/>
            <person name="Rea M.C."/>
            <person name="O'Sullivan O."/>
            <person name="Ritari J."/>
            <person name="Douillard F.P."/>
            <person name="Paul Ross R."/>
            <person name="Yang R."/>
            <person name="Briner A.E."/>
            <person name="Felis G.E."/>
            <person name="de Vos W.M."/>
            <person name="Barrangou R."/>
            <person name="Klaenhammer T.R."/>
            <person name="Caufield P.W."/>
            <person name="Cui Y."/>
            <person name="Zhang H."/>
            <person name="O'Toole P.W."/>
        </authorList>
    </citation>
    <scope>NUCLEOTIDE SEQUENCE [LARGE SCALE GENOMIC DNA]</scope>
    <source>
        <strain evidence="8 9">DSM 19682</strain>
    </source>
</reference>
<dbReference type="GO" id="GO:0003676">
    <property type="term" value="F:nucleic acid binding"/>
    <property type="evidence" value="ECO:0007669"/>
    <property type="project" value="InterPro"/>
</dbReference>
<dbReference type="PANTHER" id="PTHR33841">
    <property type="entry name" value="DNA METHYLTRANSFERASE YEEA-RELATED"/>
    <property type="match status" value="1"/>
</dbReference>
<evidence type="ECO:0000256" key="2">
    <source>
        <dbReference type="ARBA" id="ARBA00011900"/>
    </source>
</evidence>
<dbReference type="EC" id="2.1.1.72" evidence="2"/>
<sequence>MIEISDKITELKKKIERNNEKFYLSLTREEQKKIGQFTTPIPVADFIAERLIKNSKKLGSKISILDPGAGTGVLGLALVEKLFDLQQNKMIRLVTFENDPVAGKVLSENLRLARDYATNCNIDFDFEINSYDYILGNDRVAINDLYIDEASYDFVIANPPYKKLRKNSPEAELMDFVVHGAPNAYGFFWAKSTIELKKGAISGFIMPRSWMSGAYFARLRHFMFKLGSLCEIHSFDERKNAFGSTNVLQELVIVLFKKQNIDKIKYFYHNNINDLTESAGIFTATNLAIVGDEQRVYNIATERDRKSLLWTNQFSTIFQDAGLKMRTGLTVSFRNRALLRDKLEDNAVPIFYSDNFKDRLVYMDSSNSHYLLTNHKGLLQTNQDYIFVKRFSTKEEHRRVQVAYFESDCFKSYRSISTDNKLNFVTADDQQVLLGAFIMLASTQFDRYYRLISGNTQVNSTEINTMKFPNKYQLIRLIMEKSVTEILNLKQDQIDSLVEQFFPGGLNE</sequence>
<dbReference type="EMBL" id="AZDZ01000001">
    <property type="protein sequence ID" value="KRK81247.1"/>
    <property type="molecule type" value="Genomic_DNA"/>
</dbReference>
<evidence type="ECO:0000256" key="4">
    <source>
        <dbReference type="ARBA" id="ARBA00022679"/>
    </source>
</evidence>
<evidence type="ECO:0000256" key="3">
    <source>
        <dbReference type="ARBA" id="ARBA00022603"/>
    </source>
</evidence>
<evidence type="ECO:0000256" key="1">
    <source>
        <dbReference type="ARBA" id="ARBA00006594"/>
    </source>
</evidence>
<comment type="catalytic activity">
    <reaction evidence="6">
        <text>a 2'-deoxyadenosine in DNA + S-adenosyl-L-methionine = an N(6)-methyl-2'-deoxyadenosine in DNA + S-adenosyl-L-homocysteine + H(+)</text>
        <dbReference type="Rhea" id="RHEA:15197"/>
        <dbReference type="Rhea" id="RHEA-COMP:12418"/>
        <dbReference type="Rhea" id="RHEA-COMP:12419"/>
        <dbReference type="ChEBI" id="CHEBI:15378"/>
        <dbReference type="ChEBI" id="CHEBI:57856"/>
        <dbReference type="ChEBI" id="CHEBI:59789"/>
        <dbReference type="ChEBI" id="CHEBI:90615"/>
        <dbReference type="ChEBI" id="CHEBI:90616"/>
        <dbReference type="EC" id="2.1.1.72"/>
    </reaction>
</comment>
<keyword evidence="9" id="KW-1185">Reference proteome</keyword>
<dbReference type="eggNOG" id="COG0827">
    <property type="taxonomic scope" value="Bacteria"/>
</dbReference>
<evidence type="ECO:0000313" key="9">
    <source>
        <dbReference type="Proteomes" id="UP000051248"/>
    </source>
</evidence>
<evidence type="ECO:0000256" key="5">
    <source>
        <dbReference type="ARBA" id="ARBA00022691"/>
    </source>
</evidence>
<evidence type="ECO:0000256" key="6">
    <source>
        <dbReference type="ARBA" id="ARBA00047942"/>
    </source>
</evidence>
<dbReference type="GO" id="GO:0006304">
    <property type="term" value="P:DNA modification"/>
    <property type="evidence" value="ECO:0007669"/>
    <property type="project" value="InterPro"/>
</dbReference>
<comment type="caution">
    <text evidence="8">The sequence shown here is derived from an EMBL/GenBank/DDBJ whole genome shotgun (WGS) entry which is preliminary data.</text>
</comment>
<dbReference type="AlphaFoldDB" id="A0A0R1KCC1"/>
<dbReference type="PRINTS" id="PR00507">
    <property type="entry name" value="N12N6MTFRASE"/>
</dbReference>
<dbReference type="PANTHER" id="PTHR33841:SF5">
    <property type="entry name" value="DNA METHYLASE (MODIFICATION METHYLASE) (METHYLTRANSFERASE)-RELATED"/>
    <property type="match status" value="1"/>
</dbReference>
<dbReference type="RefSeq" id="WP_235700501.1">
    <property type="nucleotide sequence ID" value="NZ_AZDZ01000001.1"/>
</dbReference>